<evidence type="ECO:0000259" key="2">
    <source>
        <dbReference type="Pfam" id="PF12697"/>
    </source>
</evidence>
<accession>A0A7S4GJH0</accession>
<dbReference type="Pfam" id="PF12697">
    <property type="entry name" value="Abhydrolase_6"/>
    <property type="match status" value="1"/>
</dbReference>
<keyword evidence="1" id="KW-1133">Transmembrane helix</keyword>
<dbReference type="SUPFAM" id="SSF53474">
    <property type="entry name" value="alpha/beta-Hydrolases"/>
    <property type="match status" value="1"/>
</dbReference>
<feature type="transmembrane region" description="Helical" evidence="1">
    <location>
        <begin position="35"/>
        <end position="54"/>
    </location>
</feature>
<protein>
    <recommendedName>
        <fullName evidence="2">AB hydrolase-1 domain-containing protein</fullName>
    </recommendedName>
</protein>
<dbReference type="InterPro" id="IPR050266">
    <property type="entry name" value="AB_hydrolase_sf"/>
</dbReference>
<dbReference type="PRINTS" id="PR00111">
    <property type="entry name" value="ABHYDROLASE"/>
</dbReference>
<proteinExistence type="predicted"/>
<dbReference type="EMBL" id="HBJA01146130">
    <property type="protein sequence ID" value="CAE0838927.1"/>
    <property type="molecule type" value="Transcribed_RNA"/>
</dbReference>
<dbReference type="InterPro" id="IPR000073">
    <property type="entry name" value="AB_hydrolase_1"/>
</dbReference>
<name>A0A7S4GJH0_9EUGL</name>
<keyword evidence="1" id="KW-0472">Membrane</keyword>
<evidence type="ECO:0000256" key="1">
    <source>
        <dbReference type="SAM" id="Phobius"/>
    </source>
</evidence>
<gene>
    <name evidence="3" type="ORF">EGYM00163_LOCUS50299</name>
</gene>
<dbReference type="GO" id="GO:0016020">
    <property type="term" value="C:membrane"/>
    <property type="evidence" value="ECO:0007669"/>
    <property type="project" value="TreeGrafter"/>
</dbReference>
<keyword evidence="1" id="KW-0812">Transmembrane</keyword>
<dbReference type="InterPro" id="IPR029058">
    <property type="entry name" value="AB_hydrolase_fold"/>
</dbReference>
<sequence>MLADAPPHYSTFGPPDCDAFQTLPATSRRTGPGRAWLWACLALVVVVGLLCHMLPGRLGPNAQVDLSMSPGSAPHEEWQAYRYMIANGTNYRLYGPASGPHVVCIHGALDFSYTMDPIAARLAAYGYRVLNYDLIGCGHTPRSALYPAYGAKAHIEQLRGLLQALGWADRPVHIIGHSLGAQIAPMYTHEYGNGTVRSLVLMAPPGFRISPEFRYMRKLPRSVAGWLLGMMWSSLADQSDSFYARGTAGEAYVARMTKLHVAQNPELPAAILGLLMDFPFEVGGQGVAELGGRSELSVLLQWATQDQILPRSNLDGWYQLLKKGGACHVAVREYGGVGHALHMEQPTGLVVPDIARFLLSLDPPIPENPSLDPEKTEDRIAGVV</sequence>
<evidence type="ECO:0000313" key="3">
    <source>
        <dbReference type="EMBL" id="CAE0838927.1"/>
    </source>
</evidence>
<dbReference type="Gene3D" id="3.40.50.1820">
    <property type="entry name" value="alpha/beta hydrolase"/>
    <property type="match status" value="1"/>
</dbReference>
<dbReference type="AlphaFoldDB" id="A0A7S4GJH0"/>
<feature type="domain" description="AB hydrolase-1" evidence="2">
    <location>
        <begin position="102"/>
        <end position="349"/>
    </location>
</feature>
<dbReference type="PANTHER" id="PTHR43798:SF33">
    <property type="entry name" value="HYDROLASE, PUTATIVE (AFU_ORTHOLOGUE AFUA_2G14860)-RELATED"/>
    <property type="match status" value="1"/>
</dbReference>
<reference evidence="3" key="1">
    <citation type="submission" date="2021-01" db="EMBL/GenBank/DDBJ databases">
        <authorList>
            <person name="Corre E."/>
            <person name="Pelletier E."/>
            <person name="Niang G."/>
            <person name="Scheremetjew M."/>
            <person name="Finn R."/>
            <person name="Kale V."/>
            <person name="Holt S."/>
            <person name="Cochrane G."/>
            <person name="Meng A."/>
            <person name="Brown T."/>
            <person name="Cohen L."/>
        </authorList>
    </citation>
    <scope>NUCLEOTIDE SEQUENCE</scope>
    <source>
        <strain evidence="3">CCMP1594</strain>
    </source>
</reference>
<dbReference type="PANTHER" id="PTHR43798">
    <property type="entry name" value="MONOACYLGLYCEROL LIPASE"/>
    <property type="match status" value="1"/>
</dbReference>
<organism evidence="3">
    <name type="scientific">Eutreptiella gymnastica</name>
    <dbReference type="NCBI Taxonomy" id="73025"/>
    <lineage>
        <taxon>Eukaryota</taxon>
        <taxon>Discoba</taxon>
        <taxon>Euglenozoa</taxon>
        <taxon>Euglenida</taxon>
        <taxon>Spirocuta</taxon>
        <taxon>Euglenophyceae</taxon>
        <taxon>Eutreptiales</taxon>
        <taxon>Eutreptiaceae</taxon>
        <taxon>Eutreptiella</taxon>
    </lineage>
</organism>